<proteinExistence type="predicted"/>
<reference evidence="2" key="1">
    <citation type="submission" date="2021-07" db="EMBL/GenBank/DDBJ databases">
        <title>Genome Resource of American Ginseng Black Spot Pathogen Alternaria panax.</title>
        <authorList>
            <person name="Qiu C."/>
            <person name="Wang W."/>
            <person name="Liu Z."/>
        </authorList>
    </citation>
    <scope>NUCLEOTIDE SEQUENCE</scope>
    <source>
        <strain evidence="2">BNCC115425</strain>
    </source>
</reference>
<feature type="region of interest" description="Disordered" evidence="1">
    <location>
        <begin position="1"/>
        <end position="37"/>
    </location>
</feature>
<dbReference type="Proteomes" id="UP001199106">
    <property type="component" value="Unassembled WGS sequence"/>
</dbReference>
<evidence type="ECO:0000313" key="2">
    <source>
        <dbReference type="EMBL" id="KAG9191467.1"/>
    </source>
</evidence>
<sequence length="445" mass="48917">MSSTVALDKISTATSRSQSLHPRRSSVGLPTADRERTGSAVLVALQLKANRSAPIAPAVAEPDDQDANFEEPILDKCDTAQQASQEIADHEHHILPASRFPSCEDDCTSKISVPSPHPEESSETASPTSDTTPFEDAPLCSVSPLGCGEGIHAYTAYDDIPRKEMPATCARLVKDYESTPVATSYVRHRRYVSSNPAFDIAETLSTSLRSRAKTDDGLLLFRANSSKEPPVNVYKNRHRYKISLNLPVNPHAVQRNGTQQHQQPGIEGWTQPLAGIEIAHSATIPDMWAAEEERDLEYKHRHTFIGTGSLDELIEILETSTTHTTTKSAVARAFVQLASSEQLYARQCSARNNGWDFVSRTSLAVMDVTSVDYVVQLQVKLGSITLRQFMDLIHFDEVDEASAMRVVEAFSVASHMDATAGIRTGSKAKAFRRWMVEQMKADAGH</sequence>
<protein>
    <submittedName>
        <fullName evidence="2">Uncharacterized protein</fullName>
    </submittedName>
</protein>
<evidence type="ECO:0000256" key="1">
    <source>
        <dbReference type="SAM" id="MobiDB-lite"/>
    </source>
</evidence>
<name>A0AAD4NPI2_9PLEO</name>
<evidence type="ECO:0000313" key="3">
    <source>
        <dbReference type="Proteomes" id="UP001199106"/>
    </source>
</evidence>
<keyword evidence="3" id="KW-1185">Reference proteome</keyword>
<gene>
    <name evidence="2" type="ORF">G6011_10201</name>
</gene>
<comment type="caution">
    <text evidence="2">The sequence shown here is derived from an EMBL/GenBank/DDBJ whole genome shotgun (WGS) entry which is preliminary data.</text>
</comment>
<accession>A0AAD4NPI2</accession>
<feature type="compositionally biased region" description="Polar residues" evidence="1">
    <location>
        <begin position="1"/>
        <end position="20"/>
    </location>
</feature>
<feature type="compositionally biased region" description="Low complexity" evidence="1">
    <location>
        <begin position="123"/>
        <end position="132"/>
    </location>
</feature>
<organism evidence="2 3">
    <name type="scientific">Alternaria panax</name>
    <dbReference type="NCBI Taxonomy" id="48097"/>
    <lineage>
        <taxon>Eukaryota</taxon>
        <taxon>Fungi</taxon>
        <taxon>Dikarya</taxon>
        <taxon>Ascomycota</taxon>
        <taxon>Pezizomycotina</taxon>
        <taxon>Dothideomycetes</taxon>
        <taxon>Pleosporomycetidae</taxon>
        <taxon>Pleosporales</taxon>
        <taxon>Pleosporineae</taxon>
        <taxon>Pleosporaceae</taxon>
        <taxon>Alternaria</taxon>
        <taxon>Alternaria sect. Panax</taxon>
    </lineage>
</organism>
<dbReference type="AlphaFoldDB" id="A0AAD4NPI2"/>
<dbReference type="EMBL" id="JAANER010000003">
    <property type="protein sequence ID" value="KAG9191467.1"/>
    <property type="molecule type" value="Genomic_DNA"/>
</dbReference>
<feature type="region of interest" description="Disordered" evidence="1">
    <location>
        <begin position="106"/>
        <end position="135"/>
    </location>
</feature>